<accession>G7V6Y7</accession>
<dbReference type="STRING" id="580340.Tlie_1450"/>
<evidence type="ECO:0000313" key="7">
    <source>
        <dbReference type="Proteomes" id="UP000005868"/>
    </source>
</evidence>
<evidence type="ECO:0000256" key="2">
    <source>
        <dbReference type="ARBA" id="ARBA00023125"/>
    </source>
</evidence>
<dbReference type="SUPFAM" id="SSF55781">
    <property type="entry name" value="GAF domain-like"/>
    <property type="match status" value="1"/>
</dbReference>
<dbReference type="PROSITE" id="PS51077">
    <property type="entry name" value="HTH_ICLR"/>
    <property type="match status" value="1"/>
</dbReference>
<dbReference type="SMART" id="SM00346">
    <property type="entry name" value="HTH_ICLR"/>
    <property type="match status" value="1"/>
</dbReference>
<dbReference type="PROSITE" id="PS51078">
    <property type="entry name" value="ICLR_ED"/>
    <property type="match status" value="1"/>
</dbReference>
<dbReference type="GO" id="GO:0045892">
    <property type="term" value="P:negative regulation of DNA-templated transcription"/>
    <property type="evidence" value="ECO:0007669"/>
    <property type="project" value="TreeGrafter"/>
</dbReference>
<dbReference type="Gene3D" id="1.10.10.10">
    <property type="entry name" value="Winged helix-like DNA-binding domain superfamily/Winged helix DNA-binding domain"/>
    <property type="match status" value="1"/>
</dbReference>
<evidence type="ECO:0000256" key="3">
    <source>
        <dbReference type="ARBA" id="ARBA00023163"/>
    </source>
</evidence>
<reference evidence="7" key="1">
    <citation type="submission" date="2011-10" db="EMBL/GenBank/DDBJ databases">
        <title>The complete genome of chromosome of Thermovirga lienii DSM 17291.</title>
        <authorList>
            <consortium name="US DOE Joint Genome Institute (JGI-PGF)"/>
            <person name="Lucas S."/>
            <person name="Copeland A."/>
            <person name="Lapidus A."/>
            <person name="Glavina del Rio T."/>
            <person name="Dalin E."/>
            <person name="Tice H."/>
            <person name="Bruce D."/>
            <person name="Goodwin L."/>
            <person name="Pitluck S."/>
            <person name="Peters L."/>
            <person name="Mikhailova N."/>
            <person name="Saunders E."/>
            <person name="Kyrpides N."/>
            <person name="Mavromatis K."/>
            <person name="Ivanova N."/>
            <person name="Last F.I."/>
            <person name="Brettin T."/>
            <person name="Detter J.C."/>
            <person name="Han C."/>
            <person name="Larimer F."/>
            <person name="Land M."/>
            <person name="Hauser L."/>
            <person name="Markowitz V."/>
            <person name="Cheng J.-F."/>
            <person name="Hugenholtz P."/>
            <person name="Woyke T."/>
            <person name="Wu D."/>
            <person name="Spring S."/>
            <person name="Schroeder M."/>
            <person name="Brambilla E.-M."/>
            <person name="Klenk H.-P."/>
            <person name="Eisen J.A."/>
        </authorList>
    </citation>
    <scope>NUCLEOTIDE SEQUENCE [LARGE SCALE GENOMIC DNA]</scope>
    <source>
        <strain evidence="7">ATCC BAA-1197 / DSM 17291 / Cas60314</strain>
    </source>
</reference>
<keyword evidence="7" id="KW-1185">Reference proteome</keyword>
<dbReference type="Pfam" id="PF09339">
    <property type="entry name" value="HTH_IclR"/>
    <property type="match status" value="1"/>
</dbReference>
<dbReference type="PANTHER" id="PTHR30136:SF8">
    <property type="entry name" value="TRANSCRIPTIONAL REGULATORY PROTEIN"/>
    <property type="match status" value="1"/>
</dbReference>
<dbReference type="Pfam" id="PF01614">
    <property type="entry name" value="IclR_C"/>
    <property type="match status" value="1"/>
</dbReference>
<dbReference type="GO" id="GO:0003700">
    <property type="term" value="F:DNA-binding transcription factor activity"/>
    <property type="evidence" value="ECO:0007669"/>
    <property type="project" value="TreeGrafter"/>
</dbReference>
<dbReference type="PANTHER" id="PTHR30136">
    <property type="entry name" value="HELIX-TURN-HELIX TRANSCRIPTIONAL REGULATOR, ICLR FAMILY"/>
    <property type="match status" value="1"/>
</dbReference>
<name>G7V6Y7_THELD</name>
<keyword evidence="2" id="KW-0238">DNA-binding</keyword>
<organism evidence="6 7">
    <name type="scientific">Thermovirga lienii (strain ATCC BAA-1197 / DSM 17291 / Cas60314)</name>
    <dbReference type="NCBI Taxonomy" id="580340"/>
    <lineage>
        <taxon>Bacteria</taxon>
        <taxon>Thermotogati</taxon>
        <taxon>Synergistota</taxon>
        <taxon>Synergistia</taxon>
        <taxon>Synergistales</taxon>
        <taxon>Thermovirgaceae</taxon>
        <taxon>Thermovirga</taxon>
    </lineage>
</organism>
<evidence type="ECO:0000313" key="6">
    <source>
        <dbReference type="EMBL" id="AER67176.1"/>
    </source>
</evidence>
<reference evidence="6 7" key="2">
    <citation type="journal article" date="2012" name="Stand. Genomic Sci.">
        <title>Genome sequence of the moderately thermophilic, amino-acid-degrading and sulfur-reducing bacterium Thermovirga lienii type strain (Cas60314(T)).</title>
        <authorList>
            <person name="Goker M."/>
            <person name="Saunders E."/>
            <person name="Lapidus A."/>
            <person name="Nolan M."/>
            <person name="Lucas S."/>
            <person name="Hammon N."/>
            <person name="Deshpande S."/>
            <person name="Cheng J.F."/>
            <person name="Han C."/>
            <person name="Tapia R."/>
            <person name="Goodwin L.A."/>
            <person name="Pitluck S."/>
            <person name="Liolios K."/>
            <person name="Mavromatis K."/>
            <person name="Pagani I."/>
            <person name="Ivanova N."/>
            <person name="Mikhailova N."/>
            <person name="Pati A."/>
            <person name="Chen A."/>
            <person name="Palaniappan K."/>
            <person name="Land M."/>
            <person name="Chang Y.J."/>
            <person name="Jeffries C.D."/>
            <person name="Brambilla E.M."/>
            <person name="Rohde M."/>
            <person name="Spring S."/>
            <person name="Detter J.C."/>
            <person name="Woyke T."/>
            <person name="Bristow J."/>
            <person name="Eisen J.A."/>
            <person name="Markowitz V."/>
            <person name="Hugenholtz P."/>
            <person name="Kyrpides N.C."/>
            <person name="Klenk H.P."/>
        </authorList>
    </citation>
    <scope>NUCLEOTIDE SEQUENCE [LARGE SCALE GENOMIC DNA]</scope>
    <source>
        <strain evidence="7">ATCC BAA-1197 / DSM 17291 / Cas60314</strain>
    </source>
</reference>
<feature type="domain" description="IclR-ED" evidence="5">
    <location>
        <begin position="64"/>
        <end position="248"/>
    </location>
</feature>
<dbReference type="eggNOG" id="COG1414">
    <property type="taxonomic scope" value="Bacteria"/>
</dbReference>
<sequence length="250" mass="28334">MSSLEKALKIMKTLAEPPFEYSLTELSEKLSLAKSGLYKILVELRKESFVVQNPLTKKYHLGPICLRLGRVYNKYIGYEEIAGPILEHLLQAINETVYLAIWEGDRPVVICKRTRPGALYEFNDFIGQSLPINGGSTGRLLTAYQDPQTIEKLLSETELEKRTPYTITDKEELLKDYEAIRSKGYCIEDETFSLGVMGISVPVFGKDGKVAACLAMNAPKTEENMKKIPLWIQLLKDAASDFSYKLQFRH</sequence>
<evidence type="ECO:0000259" key="5">
    <source>
        <dbReference type="PROSITE" id="PS51078"/>
    </source>
</evidence>
<keyword evidence="1" id="KW-0805">Transcription regulation</keyword>
<dbReference type="Gene3D" id="3.30.450.40">
    <property type="match status" value="1"/>
</dbReference>
<dbReference type="InterPro" id="IPR036388">
    <property type="entry name" value="WH-like_DNA-bd_sf"/>
</dbReference>
<evidence type="ECO:0000259" key="4">
    <source>
        <dbReference type="PROSITE" id="PS51077"/>
    </source>
</evidence>
<evidence type="ECO:0000256" key="1">
    <source>
        <dbReference type="ARBA" id="ARBA00023015"/>
    </source>
</evidence>
<keyword evidence="3" id="KW-0804">Transcription</keyword>
<dbReference type="HOGENOM" id="CLU_062618_4_3_0"/>
<proteinExistence type="predicted"/>
<dbReference type="Proteomes" id="UP000005868">
    <property type="component" value="Chromosome"/>
</dbReference>
<dbReference type="EMBL" id="CP003096">
    <property type="protein sequence ID" value="AER67176.1"/>
    <property type="molecule type" value="Genomic_DNA"/>
</dbReference>
<dbReference type="AlphaFoldDB" id="G7V6Y7"/>
<dbReference type="KEGG" id="tli:Tlie_1450"/>
<dbReference type="InterPro" id="IPR050707">
    <property type="entry name" value="HTH_MetabolicPath_Reg"/>
</dbReference>
<dbReference type="InterPro" id="IPR029016">
    <property type="entry name" value="GAF-like_dom_sf"/>
</dbReference>
<dbReference type="InterPro" id="IPR014757">
    <property type="entry name" value="Tscrpt_reg_IclR_C"/>
</dbReference>
<dbReference type="InterPro" id="IPR005471">
    <property type="entry name" value="Tscrpt_reg_IclR_N"/>
</dbReference>
<dbReference type="InterPro" id="IPR036390">
    <property type="entry name" value="WH_DNA-bd_sf"/>
</dbReference>
<gene>
    <name evidence="6" type="ordered locus">Tlie_1450</name>
</gene>
<protein>
    <submittedName>
        <fullName evidence="6">Transcriptional regulator, IclR family</fullName>
    </submittedName>
</protein>
<dbReference type="OrthoDB" id="9791752at2"/>
<dbReference type="SUPFAM" id="SSF46785">
    <property type="entry name" value="Winged helix' DNA-binding domain"/>
    <property type="match status" value="1"/>
</dbReference>
<dbReference type="GO" id="GO:0003677">
    <property type="term" value="F:DNA binding"/>
    <property type="evidence" value="ECO:0007669"/>
    <property type="project" value="UniProtKB-KW"/>
</dbReference>
<feature type="domain" description="HTH iclR-type" evidence="4">
    <location>
        <begin position="1"/>
        <end position="63"/>
    </location>
</feature>